<dbReference type="EMBL" id="UYRV01112542">
    <property type="protein sequence ID" value="VDN27590.1"/>
    <property type="molecule type" value="Genomic_DNA"/>
</dbReference>
<proteinExistence type="predicted"/>
<name>A0A3P7MLY4_CYLGO</name>
<evidence type="ECO:0000313" key="3">
    <source>
        <dbReference type="Proteomes" id="UP000271889"/>
    </source>
</evidence>
<feature type="non-terminal residue" evidence="2">
    <location>
        <position position="185"/>
    </location>
</feature>
<feature type="region of interest" description="Disordered" evidence="1">
    <location>
        <begin position="114"/>
        <end position="157"/>
    </location>
</feature>
<reference evidence="2 3" key="1">
    <citation type="submission" date="2018-11" db="EMBL/GenBank/DDBJ databases">
        <authorList>
            <consortium name="Pathogen Informatics"/>
        </authorList>
    </citation>
    <scope>NUCLEOTIDE SEQUENCE [LARGE SCALE GENOMIC DNA]</scope>
</reference>
<gene>
    <name evidence="2" type="ORF">CGOC_LOCUS10697</name>
</gene>
<evidence type="ECO:0000313" key="2">
    <source>
        <dbReference type="EMBL" id="VDN27590.1"/>
    </source>
</evidence>
<dbReference type="Proteomes" id="UP000271889">
    <property type="component" value="Unassembled WGS sequence"/>
</dbReference>
<protein>
    <submittedName>
        <fullName evidence="2">Uncharacterized protein</fullName>
    </submittedName>
</protein>
<dbReference type="AlphaFoldDB" id="A0A3P7MLY4"/>
<organism evidence="2 3">
    <name type="scientific">Cylicostephanus goldi</name>
    <name type="common">Nematode worm</name>
    <dbReference type="NCBI Taxonomy" id="71465"/>
    <lineage>
        <taxon>Eukaryota</taxon>
        <taxon>Metazoa</taxon>
        <taxon>Ecdysozoa</taxon>
        <taxon>Nematoda</taxon>
        <taxon>Chromadorea</taxon>
        <taxon>Rhabditida</taxon>
        <taxon>Rhabditina</taxon>
        <taxon>Rhabditomorpha</taxon>
        <taxon>Strongyloidea</taxon>
        <taxon>Strongylidae</taxon>
        <taxon>Cylicostephanus</taxon>
    </lineage>
</organism>
<dbReference type="OrthoDB" id="5850827at2759"/>
<accession>A0A3P7MLY4</accession>
<sequence length="185" mass="19966">MSIADTYTIMKECISEQDHYHTFPNKGYTIDEECDLVEVQGQEVAYCLCRNQNLCNKPPIADQFIAFEEKHPELFGDEISTSTPLPAGPAPIALPTSPNQAKVGFGAPIVPPPPIIPINDPRAKQPKVESEIRRAQLPLRDKQPDLPDTPISPEINSGVGFIGSIGGNRPAVAIPAPPATPPVVN</sequence>
<keyword evidence="3" id="KW-1185">Reference proteome</keyword>
<evidence type="ECO:0000256" key="1">
    <source>
        <dbReference type="SAM" id="MobiDB-lite"/>
    </source>
</evidence>
<feature type="compositionally biased region" description="Basic and acidic residues" evidence="1">
    <location>
        <begin position="121"/>
        <end position="145"/>
    </location>
</feature>